<dbReference type="Pfam" id="PF10214">
    <property type="entry name" value="Rrn6_beta-prop"/>
    <property type="match status" value="1"/>
</dbReference>
<feature type="compositionally biased region" description="Low complexity" evidence="1">
    <location>
        <begin position="1023"/>
        <end position="1036"/>
    </location>
</feature>
<keyword evidence="4" id="KW-1185">Reference proteome</keyword>
<sequence>MSIQLDCGAHGAAWLAAPAVASAAPSRRRRRSASSDSSSSSSSSSSDSSSSSSSSSSEPDSAVAAGPSTVWRFASSSGTPAARVCAPLRLFPATRHSLQCTPPAPRPRPPPSGLARELAPLLFADEAELGTLGTASGTVDELPRLLAVAPAHRRRGPDPTRPSDKNARIKVASSSLLLLSTAGADGREIYVNTLESPSQKHGAARFVPSSGPALTAAAPILSLSIAPPLPEPSYEMTHSGPWLSVLTRLGVRVYSIARATRAERREGYPKFYLRPIHIFETQSALTQQKGLYPVERLEEPIVHWCWHPTRRDRALAVDATGRVWRWEASLFQRSRIQHGALYLSFDRLPFISSSPKSEWWRVAWQEDGAGAILITRSSIQLIDWETMDSRLLFQPSTIPRSLRTEEITSVRTVPNSHWLWVATTSSVRLFDLSHLGTPRISWLHHRGEDLSLSLSLVPAGSAEEGVLRVVLASQRGRLLQLYEARSCADGSALISGCSSALALPSALPASSAVSASVPRFVDFTAYPRSEEWSAFVDEASRIGMLEMESSGAVWLSALAFEGPAAAEEQAALRDLPLEVTDPVLLRRIEQEAAPAHVAPPSSGYDLSEAYKVFMSSALDRVTYGDALQHAFEQFDIASTLLQRLDSPYDSFLTAHDLLALARRTSEHETRLAASLNTSLPSATLLHLAGSALTSRLEGVMRSLSLDAYASPQMSLHVASSFCTELFDVLTDNVEPRRPRRLGADYGALTMPWIQAADLLAERWKPLVGSRAHDANLVAAREVTLDIWLAGQVGAMRPVLVQKPPPPLPVPEPAPQEADEDREASPPTDGPVIIDEDTEEPQGIKLPTPPPPVMFSFLTPRASASRRSGGGRTTTAAARLLLAEWDVGTAPSAYVPVNPYLLIDDGASSSGWDSASSAGTASTRGRSTQSQSQSRGTRTPTYTRTPSIGPYTPSRSDFAGAPPSIATAGTPSQRVPWSQPHLQMHQSQLSQLHQAHSASRETSQMDSSIRASSGSTQPQPPQPQTQTQGTGNAAQSQLVAGAHAQRRPKKKPRRVGGF</sequence>
<evidence type="ECO:0000313" key="3">
    <source>
        <dbReference type="EMBL" id="PWN98823.1"/>
    </source>
</evidence>
<reference evidence="3 4" key="1">
    <citation type="journal article" date="2018" name="Mol. Biol. Evol.">
        <title>Broad Genomic Sampling Reveals a Smut Pathogenic Ancestry of the Fungal Clade Ustilaginomycotina.</title>
        <authorList>
            <person name="Kijpornyongpan T."/>
            <person name="Mondo S.J."/>
            <person name="Barry K."/>
            <person name="Sandor L."/>
            <person name="Lee J."/>
            <person name="Lipzen A."/>
            <person name="Pangilinan J."/>
            <person name="LaButti K."/>
            <person name="Hainaut M."/>
            <person name="Henrissat B."/>
            <person name="Grigoriev I.V."/>
            <person name="Spatafora J.W."/>
            <person name="Aime M.C."/>
        </authorList>
    </citation>
    <scope>NUCLEOTIDE SEQUENCE [LARGE SCALE GENOMIC DNA]</scope>
    <source>
        <strain evidence="3 4">MCA 4186</strain>
    </source>
</reference>
<dbReference type="InterPro" id="IPR019350">
    <property type="entry name" value="RNA_pol_I-sp_TIF_RRN6-like"/>
</dbReference>
<feature type="compositionally biased region" description="Low complexity" evidence="1">
    <location>
        <begin position="907"/>
        <end position="945"/>
    </location>
</feature>
<dbReference type="InterPro" id="IPR036322">
    <property type="entry name" value="WD40_repeat_dom_sf"/>
</dbReference>
<name>A0A316ZEX7_9BASI</name>
<feature type="compositionally biased region" description="Low complexity" evidence="1">
    <location>
        <begin position="34"/>
        <end position="64"/>
    </location>
</feature>
<feature type="compositionally biased region" description="Pro residues" evidence="1">
    <location>
        <begin position="802"/>
        <end position="813"/>
    </location>
</feature>
<dbReference type="PANTHER" id="PTHR28221">
    <property type="entry name" value="RNA POLYMERASE I-SPECIFIC TRANSCRIPTION INITIATION FACTOR RRN6"/>
    <property type="match status" value="1"/>
</dbReference>
<dbReference type="InterPro" id="IPR015943">
    <property type="entry name" value="WD40/YVTN_repeat-like_dom_sf"/>
</dbReference>
<feature type="domain" description="RRN6 beta-propeller" evidence="2">
    <location>
        <begin position="352"/>
        <end position="498"/>
    </location>
</feature>
<accession>A0A316ZEX7</accession>
<feature type="compositionally biased region" description="Pro residues" evidence="1">
    <location>
        <begin position="102"/>
        <end position="112"/>
    </location>
</feature>
<dbReference type="RefSeq" id="XP_025599102.1">
    <property type="nucleotide sequence ID" value="XM_025744063.1"/>
</dbReference>
<gene>
    <name evidence="3" type="ORF">FA09DRAFT_338109</name>
</gene>
<dbReference type="Proteomes" id="UP000245946">
    <property type="component" value="Unassembled WGS sequence"/>
</dbReference>
<evidence type="ECO:0000259" key="2">
    <source>
        <dbReference type="Pfam" id="PF10214"/>
    </source>
</evidence>
<evidence type="ECO:0000313" key="4">
    <source>
        <dbReference type="Proteomes" id="UP000245946"/>
    </source>
</evidence>
<feature type="compositionally biased region" description="Polar residues" evidence="1">
    <location>
        <begin position="966"/>
        <end position="975"/>
    </location>
</feature>
<feature type="region of interest" description="Disordered" evidence="1">
    <location>
        <begin position="96"/>
        <end position="115"/>
    </location>
</feature>
<feature type="region of interest" description="Disordered" evidence="1">
    <location>
        <begin position="801"/>
        <end position="834"/>
    </location>
</feature>
<dbReference type="AlphaFoldDB" id="A0A316ZEX7"/>
<dbReference type="Gene3D" id="2.130.10.10">
    <property type="entry name" value="YVTN repeat-like/Quinoprotein amine dehydrogenase"/>
    <property type="match status" value="1"/>
</dbReference>
<dbReference type="EMBL" id="KZ819290">
    <property type="protein sequence ID" value="PWN98823.1"/>
    <property type="molecule type" value="Genomic_DNA"/>
</dbReference>
<feature type="region of interest" description="Disordered" evidence="1">
    <location>
        <begin position="19"/>
        <end position="64"/>
    </location>
</feature>
<dbReference type="STRING" id="58919.A0A316ZEX7"/>
<dbReference type="SUPFAM" id="SSF50978">
    <property type="entry name" value="WD40 repeat-like"/>
    <property type="match status" value="1"/>
</dbReference>
<dbReference type="InterPro" id="IPR048535">
    <property type="entry name" value="RRN6_beta-prop"/>
</dbReference>
<organism evidence="3 4">
    <name type="scientific">Tilletiopsis washingtonensis</name>
    <dbReference type="NCBI Taxonomy" id="58919"/>
    <lineage>
        <taxon>Eukaryota</taxon>
        <taxon>Fungi</taxon>
        <taxon>Dikarya</taxon>
        <taxon>Basidiomycota</taxon>
        <taxon>Ustilaginomycotina</taxon>
        <taxon>Exobasidiomycetes</taxon>
        <taxon>Entylomatales</taxon>
        <taxon>Entylomatales incertae sedis</taxon>
        <taxon>Tilletiopsis</taxon>
    </lineage>
</organism>
<feature type="compositionally biased region" description="Polar residues" evidence="1">
    <location>
        <begin position="999"/>
        <end position="1009"/>
    </location>
</feature>
<protein>
    <recommendedName>
        <fullName evidence="2">RRN6 beta-propeller domain-containing protein</fullName>
    </recommendedName>
</protein>
<dbReference type="GeneID" id="37271607"/>
<feature type="compositionally biased region" description="Low complexity" evidence="1">
    <location>
        <begin position="977"/>
        <end position="996"/>
    </location>
</feature>
<feature type="compositionally biased region" description="Basic residues" evidence="1">
    <location>
        <begin position="1043"/>
        <end position="1057"/>
    </location>
</feature>
<dbReference type="PANTHER" id="PTHR28221:SF2">
    <property type="entry name" value="RNA POLYMERASE I-SPECIFIC TRANSCRIPTION INITIATION FACTOR RRN6"/>
    <property type="match status" value="1"/>
</dbReference>
<evidence type="ECO:0000256" key="1">
    <source>
        <dbReference type="SAM" id="MobiDB-lite"/>
    </source>
</evidence>
<feature type="region of interest" description="Disordered" evidence="1">
    <location>
        <begin position="907"/>
        <end position="1057"/>
    </location>
</feature>
<proteinExistence type="predicted"/>